<reference evidence="2 3" key="1">
    <citation type="submission" date="2021-07" db="EMBL/GenBank/DDBJ databases">
        <title>The Aristolochia fimbriata genome: insights into angiosperm evolution, floral development and chemical biosynthesis.</title>
        <authorList>
            <person name="Jiao Y."/>
        </authorList>
    </citation>
    <scope>NUCLEOTIDE SEQUENCE [LARGE SCALE GENOMIC DNA]</scope>
    <source>
        <strain evidence="2">IBCAS-2021</strain>
        <tissue evidence="2">Leaf</tissue>
    </source>
</reference>
<comment type="caution">
    <text evidence="2">The sequence shown here is derived from an EMBL/GenBank/DDBJ whole genome shotgun (WGS) entry which is preliminary data.</text>
</comment>
<evidence type="ECO:0000256" key="1">
    <source>
        <dbReference type="SAM" id="MobiDB-lite"/>
    </source>
</evidence>
<dbReference type="Proteomes" id="UP000825729">
    <property type="component" value="Unassembled WGS sequence"/>
</dbReference>
<gene>
    <name evidence="2" type="ORF">H6P81_016593</name>
</gene>
<evidence type="ECO:0000313" key="3">
    <source>
        <dbReference type="Proteomes" id="UP000825729"/>
    </source>
</evidence>
<name>A0AAV7E8V8_ARIFI</name>
<keyword evidence="3" id="KW-1185">Reference proteome</keyword>
<dbReference type="EMBL" id="JAINDJ010000006">
    <property type="protein sequence ID" value="KAG9445253.1"/>
    <property type="molecule type" value="Genomic_DNA"/>
</dbReference>
<feature type="region of interest" description="Disordered" evidence="1">
    <location>
        <begin position="1"/>
        <end position="22"/>
    </location>
</feature>
<dbReference type="AlphaFoldDB" id="A0AAV7E8V8"/>
<accession>A0AAV7E8V8</accession>
<protein>
    <submittedName>
        <fullName evidence="2">Uncharacterized protein</fullName>
    </submittedName>
</protein>
<proteinExistence type="predicted"/>
<evidence type="ECO:0000313" key="2">
    <source>
        <dbReference type="EMBL" id="KAG9445253.1"/>
    </source>
</evidence>
<sequence>MDDGVGMTQIGCNSRMPDIHPPEILKTKVSGKRLKGGKEKAVEQSNKIKRLCRGCNELANHYKRNCPKLKKRLLYQLMIVHCLSLKLHQPMQTTMMN</sequence>
<organism evidence="2 3">
    <name type="scientific">Aristolochia fimbriata</name>
    <name type="common">White veined hardy Dutchman's pipe vine</name>
    <dbReference type="NCBI Taxonomy" id="158543"/>
    <lineage>
        <taxon>Eukaryota</taxon>
        <taxon>Viridiplantae</taxon>
        <taxon>Streptophyta</taxon>
        <taxon>Embryophyta</taxon>
        <taxon>Tracheophyta</taxon>
        <taxon>Spermatophyta</taxon>
        <taxon>Magnoliopsida</taxon>
        <taxon>Magnoliidae</taxon>
        <taxon>Piperales</taxon>
        <taxon>Aristolochiaceae</taxon>
        <taxon>Aristolochia</taxon>
    </lineage>
</organism>